<accession>A0A6P2CGN9</accession>
<dbReference type="AlphaFoldDB" id="A0A6P2CGN9"/>
<dbReference type="Pfam" id="PF11887">
    <property type="entry name" value="Mce4_CUP1"/>
    <property type="match status" value="1"/>
</dbReference>
<feature type="domain" description="Mce/MlaD" evidence="1">
    <location>
        <begin position="39"/>
        <end position="114"/>
    </location>
</feature>
<dbReference type="Proteomes" id="UP000471120">
    <property type="component" value="Unassembled WGS sequence"/>
</dbReference>
<evidence type="ECO:0000313" key="4">
    <source>
        <dbReference type="Proteomes" id="UP000471120"/>
    </source>
</evidence>
<evidence type="ECO:0000259" key="2">
    <source>
        <dbReference type="Pfam" id="PF11887"/>
    </source>
</evidence>
<organism evidence="3 4">
    <name type="scientific">Rhodococcus rhodnii</name>
    <dbReference type="NCBI Taxonomy" id="38312"/>
    <lineage>
        <taxon>Bacteria</taxon>
        <taxon>Bacillati</taxon>
        <taxon>Actinomycetota</taxon>
        <taxon>Actinomycetes</taxon>
        <taxon>Mycobacteriales</taxon>
        <taxon>Nocardiaceae</taxon>
        <taxon>Rhodococcus</taxon>
    </lineage>
</organism>
<dbReference type="RefSeq" id="WP_010838214.1">
    <property type="nucleotide sequence ID" value="NZ_QRCM01000001.1"/>
</dbReference>
<dbReference type="NCBIfam" id="TIGR00996">
    <property type="entry name" value="Mtu_fam_mce"/>
    <property type="match status" value="1"/>
</dbReference>
<comment type="caution">
    <text evidence="3">The sequence shown here is derived from an EMBL/GenBank/DDBJ whole genome shotgun (WGS) entry which is preliminary data.</text>
</comment>
<reference evidence="3 4" key="1">
    <citation type="submission" date="2018-07" db="EMBL/GenBank/DDBJ databases">
        <title>Genome sequence of Rhodococcus rhodnii ATCC 35071 from Rhodnius prolixus.</title>
        <authorList>
            <person name="Patel V."/>
            <person name="Vogel K.J."/>
        </authorList>
    </citation>
    <scope>NUCLEOTIDE SEQUENCE [LARGE SCALE GENOMIC DNA]</scope>
    <source>
        <strain evidence="3 4">ATCC 35071</strain>
    </source>
</reference>
<dbReference type="InterPro" id="IPR052336">
    <property type="entry name" value="MlaD_Phospholipid_Transporter"/>
</dbReference>
<protein>
    <submittedName>
        <fullName evidence="3">MCE family protein</fullName>
    </submittedName>
</protein>
<dbReference type="PANTHER" id="PTHR33371:SF16">
    <property type="entry name" value="MCE-FAMILY PROTEIN MCE3F"/>
    <property type="match status" value="1"/>
</dbReference>
<dbReference type="EMBL" id="QRCM01000001">
    <property type="protein sequence ID" value="TXG91919.1"/>
    <property type="molecule type" value="Genomic_DNA"/>
</dbReference>
<name>A0A6P2CGN9_9NOCA</name>
<sequence length="413" mass="43798">MRSRLVRIQLIAFVVVAVLGVVYVGAKYVRLDKLVGFGMYTVRVEMPDTGGVFTNAEVTYRGVSVGRVGALELTSTGVAVNLEIDTGGPDIPASSKAVVANRSAIGEQYVDLQPDTDQGPYLEEGSIITDSERPVPIETVLLNIDGFVKSVPLDDFTTVVHELGVALDGRGDDIGQLADSLSTLTETAVENLPQTLALIRDSRTVLETQSEQSSTIRSFSRSLDEVTATLRSSDGDLRAVIDNGVPASDEVGTFVNQAGPGLTVGLQNLATFGEKLAPQAVALRPLLLFLPGVSAAASTIAPGDGTVHQGIVLETNRPPSCTLGYEGTHAILDRMRAENPNFDDTQQDFPFNSAASCEVPQGSVTGVRSANRIVYADPNTPQPWDSTPKQDSDRLDLNPIASQLAPLVGVTPR</sequence>
<dbReference type="Pfam" id="PF02470">
    <property type="entry name" value="MlaD"/>
    <property type="match status" value="1"/>
</dbReference>
<dbReference type="InterPro" id="IPR005693">
    <property type="entry name" value="Mce"/>
</dbReference>
<gene>
    <name evidence="3" type="ORF">DW322_19170</name>
</gene>
<evidence type="ECO:0000259" key="1">
    <source>
        <dbReference type="Pfam" id="PF02470"/>
    </source>
</evidence>
<dbReference type="InterPro" id="IPR003399">
    <property type="entry name" value="Mce/MlaD"/>
</dbReference>
<dbReference type="PANTHER" id="PTHR33371">
    <property type="entry name" value="INTERMEMBRANE PHOSPHOLIPID TRANSPORT SYSTEM BINDING PROTEIN MLAD-RELATED"/>
    <property type="match status" value="1"/>
</dbReference>
<evidence type="ECO:0000313" key="3">
    <source>
        <dbReference type="EMBL" id="TXG91919.1"/>
    </source>
</evidence>
<dbReference type="InterPro" id="IPR024516">
    <property type="entry name" value="Mce_C"/>
</dbReference>
<proteinExistence type="predicted"/>
<feature type="domain" description="Mammalian cell entry C-terminal" evidence="2">
    <location>
        <begin position="122"/>
        <end position="277"/>
    </location>
</feature>
<dbReference type="GO" id="GO:0005576">
    <property type="term" value="C:extracellular region"/>
    <property type="evidence" value="ECO:0007669"/>
    <property type="project" value="TreeGrafter"/>
</dbReference>